<protein>
    <recommendedName>
        <fullName evidence="9">Hydroxylysine kinase</fullName>
        <ecNumber evidence="8">2.7.1.81</ecNumber>
    </recommendedName>
</protein>
<sequence>MDKIDESTILKPGAKIKPQIDASVAKQYALKLYGIHALDVCELNSYDDRNFLIFADKSVKNPFIKNFCPHGYVLKFLNSFDSKKSAFIEGQTALSLYLSSQKVLCPRQLQNAQGKYYSLEGENIVRLYEYIPGKLLCDVTPTPNLFYQAGLYLGKLQATLKNFQHDGYTNYRTLWMMQSVSHFEEYVNIVNEANRGMVETIIKQFKERVLANIDQFPKQLIHGDFNEQNVLVEKSGNSADYKVIGFLDFGDTHYSPLLFDLAIALTYNMLITGEIATGGYFIAGYKMTRLIPESEMKILKLCVCLRLCQSLVLGLYTHQFDKSNNYLLTTQTIGWKLLEDLFSRTDAEVIDIWNEVSDDYLTQSYK</sequence>
<dbReference type="PANTHER" id="PTHR21064">
    <property type="entry name" value="AMINOGLYCOSIDE PHOSPHOTRANSFERASE DOMAIN-CONTAINING PROTEIN-RELATED"/>
    <property type="match status" value="1"/>
</dbReference>
<evidence type="ECO:0000256" key="8">
    <source>
        <dbReference type="ARBA" id="ARBA00038873"/>
    </source>
</evidence>
<organism evidence="11 12">
    <name type="scientific">Clunio marinus</name>
    <dbReference type="NCBI Taxonomy" id="568069"/>
    <lineage>
        <taxon>Eukaryota</taxon>
        <taxon>Metazoa</taxon>
        <taxon>Ecdysozoa</taxon>
        <taxon>Arthropoda</taxon>
        <taxon>Hexapoda</taxon>
        <taxon>Insecta</taxon>
        <taxon>Pterygota</taxon>
        <taxon>Neoptera</taxon>
        <taxon>Endopterygota</taxon>
        <taxon>Diptera</taxon>
        <taxon>Nematocera</taxon>
        <taxon>Chironomoidea</taxon>
        <taxon>Chironomidae</taxon>
        <taxon>Clunio</taxon>
    </lineage>
</organism>
<dbReference type="FunFam" id="3.90.1200.10:FF:000007">
    <property type="entry name" value="hydroxylysine kinase isoform X1"/>
    <property type="match status" value="1"/>
</dbReference>
<evidence type="ECO:0000313" key="11">
    <source>
        <dbReference type="EMBL" id="CRL06750.1"/>
    </source>
</evidence>
<accession>A0A1J1J5K1</accession>
<evidence type="ECO:0000256" key="2">
    <source>
        <dbReference type="ARBA" id="ARBA00006219"/>
    </source>
</evidence>
<dbReference type="InterPro" id="IPR011009">
    <property type="entry name" value="Kinase-like_dom_sf"/>
</dbReference>
<gene>
    <name evidence="11" type="primary">putative Hydroxylysine kinase</name>
    <name evidence="11" type="ORF">CLUMA_CG019508</name>
</gene>
<keyword evidence="4" id="KW-0808">Transferase</keyword>
<dbReference type="STRING" id="568069.A0A1J1J5K1"/>
<evidence type="ECO:0000259" key="10">
    <source>
        <dbReference type="Pfam" id="PF01636"/>
    </source>
</evidence>
<dbReference type="Gene3D" id="3.90.1200.10">
    <property type="match status" value="1"/>
</dbReference>
<keyword evidence="12" id="KW-1185">Reference proteome</keyword>
<evidence type="ECO:0000256" key="5">
    <source>
        <dbReference type="ARBA" id="ARBA00022777"/>
    </source>
</evidence>
<dbReference type="Pfam" id="PF01636">
    <property type="entry name" value="APH"/>
    <property type="match status" value="1"/>
</dbReference>
<dbReference type="EC" id="2.7.1.81" evidence="8"/>
<comment type="similarity">
    <text evidence="2">Belongs to the aminoglycoside phosphotransferase family.</text>
</comment>
<evidence type="ECO:0000256" key="9">
    <source>
        <dbReference type="ARBA" id="ARBA00040505"/>
    </source>
</evidence>
<evidence type="ECO:0000256" key="3">
    <source>
        <dbReference type="ARBA" id="ARBA00022490"/>
    </source>
</evidence>
<dbReference type="Proteomes" id="UP000183832">
    <property type="component" value="Unassembled WGS sequence"/>
</dbReference>
<dbReference type="AlphaFoldDB" id="A0A1J1J5K1"/>
<evidence type="ECO:0000256" key="6">
    <source>
        <dbReference type="ARBA" id="ARBA00036820"/>
    </source>
</evidence>
<dbReference type="PANTHER" id="PTHR21064:SF1">
    <property type="entry name" value="HYDROXYLYSINE KINASE"/>
    <property type="match status" value="1"/>
</dbReference>
<evidence type="ECO:0000256" key="1">
    <source>
        <dbReference type="ARBA" id="ARBA00004496"/>
    </source>
</evidence>
<evidence type="ECO:0000313" key="12">
    <source>
        <dbReference type="Proteomes" id="UP000183832"/>
    </source>
</evidence>
<keyword evidence="3" id="KW-0963">Cytoplasm</keyword>
<dbReference type="InterPro" id="IPR002575">
    <property type="entry name" value="Aminoglycoside_PTrfase"/>
</dbReference>
<proteinExistence type="inferred from homology"/>
<comment type="catalytic activity">
    <reaction evidence="6">
        <text>(5R)-5-hydroxy-L-lysine + GTP = (5R)-5-phosphooxy-L-lysine + GDP + H(+)</text>
        <dbReference type="Rhea" id="RHEA:19049"/>
        <dbReference type="ChEBI" id="CHEBI:15378"/>
        <dbReference type="ChEBI" id="CHEBI:37565"/>
        <dbReference type="ChEBI" id="CHEBI:57882"/>
        <dbReference type="ChEBI" id="CHEBI:58189"/>
        <dbReference type="ChEBI" id="CHEBI:58357"/>
        <dbReference type="EC" id="2.7.1.81"/>
    </reaction>
</comment>
<evidence type="ECO:0000256" key="4">
    <source>
        <dbReference type="ARBA" id="ARBA00022679"/>
    </source>
</evidence>
<comment type="function">
    <text evidence="7">Catalyzes the GTP-dependent phosphorylation of 5-hydroxy-L-lysine.</text>
</comment>
<feature type="domain" description="Aminoglycoside phosphotransferase" evidence="10">
    <location>
        <begin position="72"/>
        <end position="270"/>
    </location>
</feature>
<dbReference type="GO" id="GO:0047992">
    <property type="term" value="F:hydroxylysine kinase activity"/>
    <property type="evidence" value="ECO:0007669"/>
    <property type="project" value="UniProtKB-EC"/>
</dbReference>
<reference evidence="11 12" key="1">
    <citation type="submission" date="2015-04" db="EMBL/GenBank/DDBJ databases">
        <authorList>
            <person name="Syromyatnikov M.Y."/>
            <person name="Popov V.N."/>
        </authorList>
    </citation>
    <scope>NUCLEOTIDE SEQUENCE [LARGE SCALE GENOMIC DNA]</scope>
</reference>
<name>A0A1J1J5K1_9DIPT</name>
<dbReference type="InterPro" id="IPR050249">
    <property type="entry name" value="Pseudomonas-type_ThrB"/>
</dbReference>
<dbReference type="EMBL" id="CVRI01000067">
    <property type="protein sequence ID" value="CRL06750.1"/>
    <property type="molecule type" value="Genomic_DNA"/>
</dbReference>
<comment type="subcellular location">
    <subcellularLocation>
        <location evidence="1">Cytoplasm</location>
    </subcellularLocation>
</comment>
<dbReference type="OrthoDB" id="9973935at2759"/>
<evidence type="ECO:0000256" key="7">
    <source>
        <dbReference type="ARBA" id="ARBA00037368"/>
    </source>
</evidence>
<keyword evidence="5" id="KW-0418">Kinase</keyword>
<dbReference type="GO" id="GO:0005737">
    <property type="term" value="C:cytoplasm"/>
    <property type="evidence" value="ECO:0007669"/>
    <property type="project" value="UniProtKB-SubCell"/>
</dbReference>
<dbReference type="SUPFAM" id="SSF56112">
    <property type="entry name" value="Protein kinase-like (PK-like)"/>
    <property type="match status" value="1"/>
</dbReference>